<feature type="domain" description="D-isomer specific 2-hydroxyacid dehydrogenase NAD-binding" evidence="6">
    <location>
        <begin position="110"/>
        <end position="289"/>
    </location>
</feature>
<dbReference type="PATRIC" id="fig|1423734.3.peg.3219"/>
<dbReference type="AlphaFoldDB" id="X0PNR0"/>
<evidence type="ECO:0000256" key="1">
    <source>
        <dbReference type="ARBA" id="ARBA00005854"/>
    </source>
</evidence>
<evidence type="ECO:0000259" key="5">
    <source>
        <dbReference type="Pfam" id="PF00389"/>
    </source>
</evidence>
<dbReference type="RefSeq" id="WP_035450942.1">
    <property type="nucleotide sequence ID" value="NZ_AZGA01000057.1"/>
</dbReference>
<dbReference type="CDD" id="cd12162">
    <property type="entry name" value="2-Hacid_dh_4"/>
    <property type="match status" value="1"/>
</dbReference>
<dbReference type="Proteomes" id="UP000051236">
    <property type="component" value="Unassembled WGS sequence"/>
</dbReference>
<dbReference type="InterPro" id="IPR036291">
    <property type="entry name" value="NAD(P)-bd_dom_sf"/>
</dbReference>
<dbReference type="STRING" id="1423734.FC83_GL003171"/>
<gene>
    <name evidence="7" type="ORF">FC83_GL003171</name>
</gene>
<dbReference type="InterPro" id="IPR006139">
    <property type="entry name" value="D-isomer_2_OHA_DH_cat_dom"/>
</dbReference>
<dbReference type="InterPro" id="IPR006140">
    <property type="entry name" value="D-isomer_DH_NAD-bd"/>
</dbReference>
<dbReference type="SUPFAM" id="SSF52283">
    <property type="entry name" value="Formate/glycerate dehydrogenase catalytic domain-like"/>
    <property type="match status" value="1"/>
</dbReference>
<proteinExistence type="inferred from homology"/>
<dbReference type="InterPro" id="IPR029753">
    <property type="entry name" value="D-isomer_DH_CS"/>
</dbReference>
<evidence type="ECO:0000256" key="4">
    <source>
        <dbReference type="RuleBase" id="RU003719"/>
    </source>
</evidence>
<organism evidence="7 8">
    <name type="scientific">Agrilactobacillus composti DSM 18527 = JCM 14202</name>
    <dbReference type="NCBI Taxonomy" id="1423734"/>
    <lineage>
        <taxon>Bacteria</taxon>
        <taxon>Bacillati</taxon>
        <taxon>Bacillota</taxon>
        <taxon>Bacilli</taxon>
        <taxon>Lactobacillales</taxon>
        <taxon>Lactobacillaceae</taxon>
        <taxon>Agrilactobacillus</taxon>
    </lineage>
</organism>
<dbReference type="PANTHER" id="PTHR43761">
    <property type="entry name" value="D-ISOMER SPECIFIC 2-HYDROXYACID DEHYDROGENASE FAMILY PROTEIN (AFU_ORTHOLOGUE AFUA_1G13630)"/>
    <property type="match status" value="1"/>
</dbReference>
<dbReference type="OrthoDB" id="9805416at2"/>
<sequence>MKIVVLDGHGLNPGDLDWDIFEKFGEVTVYDRTPYDDPQEILRRIGDAEIVLDNKVPLDKQILAKLPKVRYIGVTATGYNIIDLAAAKAQGITVTNIPAYGTYAVAQFTFALLLEIANQVGLHNDAVHAGEWASSPDFTFWKRSLIELSGKTMGLVGYGRIAQAVAAIALTMGMKVIFYNHRPKNDLPAGVTQVDLDTLYAQADIISLHVPQTAETTAMINQTAIQKMQDGVILINTARGGLIDEQAVADALNTGKIYAAGVDVVSEEPILPDNPLLQAKNCYITPHIAWAPTETRQRLLDIALDNLDSYLGKTPKNVVS</sequence>
<keyword evidence="2 4" id="KW-0560">Oxidoreductase</keyword>
<name>X0PNR0_9LACO</name>
<accession>X0PNR0</accession>
<dbReference type="EMBL" id="AZGA01000057">
    <property type="protein sequence ID" value="KRM33090.1"/>
    <property type="molecule type" value="Genomic_DNA"/>
</dbReference>
<evidence type="ECO:0000313" key="7">
    <source>
        <dbReference type="EMBL" id="KRM33090.1"/>
    </source>
</evidence>
<dbReference type="GO" id="GO:0016616">
    <property type="term" value="F:oxidoreductase activity, acting on the CH-OH group of donors, NAD or NADP as acceptor"/>
    <property type="evidence" value="ECO:0007669"/>
    <property type="project" value="InterPro"/>
</dbReference>
<dbReference type="PANTHER" id="PTHR43761:SF1">
    <property type="entry name" value="D-ISOMER SPECIFIC 2-HYDROXYACID DEHYDROGENASE CATALYTIC DOMAIN-CONTAINING PROTEIN-RELATED"/>
    <property type="match status" value="1"/>
</dbReference>
<reference evidence="7 8" key="1">
    <citation type="journal article" date="2015" name="Genome Announc.">
        <title>Expanding the biotechnology potential of lactobacilli through comparative genomics of 213 strains and associated genera.</title>
        <authorList>
            <person name="Sun Z."/>
            <person name="Harris H.M."/>
            <person name="McCann A."/>
            <person name="Guo C."/>
            <person name="Argimon S."/>
            <person name="Zhang W."/>
            <person name="Yang X."/>
            <person name="Jeffery I.B."/>
            <person name="Cooney J.C."/>
            <person name="Kagawa T.F."/>
            <person name="Liu W."/>
            <person name="Song Y."/>
            <person name="Salvetti E."/>
            <person name="Wrobel A."/>
            <person name="Rasinkangas P."/>
            <person name="Parkhill J."/>
            <person name="Rea M.C."/>
            <person name="O'Sullivan O."/>
            <person name="Ritari J."/>
            <person name="Douillard F.P."/>
            <person name="Paul Ross R."/>
            <person name="Yang R."/>
            <person name="Briner A.E."/>
            <person name="Felis G.E."/>
            <person name="de Vos W.M."/>
            <person name="Barrangou R."/>
            <person name="Klaenhammer T.R."/>
            <person name="Caufield P.W."/>
            <person name="Cui Y."/>
            <person name="Zhang H."/>
            <person name="O'Toole P.W."/>
        </authorList>
    </citation>
    <scope>NUCLEOTIDE SEQUENCE [LARGE SCALE GENOMIC DNA]</scope>
    <source>
        <strain evidence="7 8">DSM 18527</strain>
    </source>
</reference>
<dbReference type="PROSITE" id="PS00671">
    <property type="entry name" value="D_2_HYDROXYACID_DH_3"/>
    <property type="match status" value="1"/>
</dbReference>
<evidence type="ECO:0000256" key="2">
    <source>
        <dbReference type="ARBA" id="ARBA00023002"/>
    </source>
</evidence>
<dbReference type="eggNOG" id="COG1052">
    <property type="taxonomic scope" value="Bacteria"/>
</dbReference>
<protein>
    <submittedName>
        <fullName evidence="7">Glycerate dehydrogenase</fullName>
    </submittedName>
</protein>
<evidence type="ECO:0000313" key="8">
    <source>
        <dbReference type="Proteomes" id="UP000051236"/>
    </source>
</evidence>
<dbReference type="Pfam" id="PF00389">
    <property type="entry name" value="2-Hacid_dh"/>
    <property type="match status" value="1"/>
</dbReference>
<dbReference type="PROSITE" id="PS00670">
    <property type="entry name" value="D_2_HYDROXYACID_DH_2"/>
    <property type="match status" value="1"/>
</dbReference>
<comment type="caution">
    <text evidence="7">The sequence shown here is derived from an EMBL/GenBank/DDBJ whole genome shotgun (WGS) entry which is preliminary data.</text>
</comment>
<dbReference type="Gene3D" id="3.40.50.720">
    <property type="entry name" value="NAD(P)-binding Rossmann-like Domain"/>
    <property type="match status" value="2"/>
</dbReference>
<feature type="domain" description="D-isomer specific 2-hydroxyacid dehydrogenase catalytic" evidence="5">
    <location>
        <begin position="16"/>
        <end position="319"/>
    </location>
</feature>
<dbReference type="Pfam" id="PF02826">
    <property type="entry name" value="2-Hacid_dh_C"/>
    <property type="match status" value="1"/>
</dbReference>
<dbReference type="FunFam" id="3.40.50.720:FF:000203">
    <property type="entry name" value="D-3-phosphoglycerate dehydrogenase (SerA)"/>
    <property type="match status" value="1"/>
</dbReference>
<keyword evidence="8" id="KW-1185">Reference proteome</keyword>
<comment type="similarity">
    <text evidence="1 4">Belongs to the D-isomer specific 2-hydroxyacid dehydrogenase family.</text>
</comment>
<dbReference type="SUPFAM" id="SSF51735">
    <property type="entry name" value="NAD(P)-binding Rossmann-fold domains"/>
    <property type="match status" value="1"/>
</dbReference>
<evidence type="ECO:0000259" key="6">
    <source>
        <dbReference type="Pfam" id="PF02826"/>
    </source>
</evidence>
<dbReference type="InterPro" id="IPR050418">
    <property type="entry name" value="D-iso_2-hydroxyacid_DH_PdxB"/>
</dbReference>
<evidence type="ECO:0000256" key="3">
    <source>
        <dbReference type="ARBA" id="ARBA00023027"/>
    </source>
</evidence>
<keyword evidence="3" id="KW-0520">NAD</keyword>
<dbReference type="GO" id="GO:0051287">
    <property type="term" value="F:NAD binding"/>
    <property type="evidence" value="ECO:0007669"/>
    <property type="project" value="InterPro"/>
</dbReference>